<keyword evidence="3 5" id="KW-1133">Transmembrane helix</keyword>
<dbReference type="InterPro" id="IPR036938">
    <property type="entry name" value="PAP2/HPO_sf"/>
</dbReference>
<keyword evidence="2 5" id="KW-0812">Transmembrane</keyword>
<feature type="transmembrane region" description="Helical" evidence="5">
    <location>
        <begin position="378"/>
        <end position="396"/>
    </location>
</feature>
<sequence>MANPFSRWFLSERPPNCHVADLETSLDPQQTLLKVQKYRPALSDWVHYIFLGSIMLFVFITNPAPWIFKILSYCFLGTLFIIPATSQFFFNALPILTWLALYFTSSSFPDDRRPPITVKVLPAVETILYGDNLSDILATSTNSFLDILAWLPYGLFHFGAPFVVAVILFVFGPPTVLQGYAFAFGYMNLLGVIMQNVFPAAPPWYKILYGLESANYDMHGSPGGLARIDKLLGISMYTTAFSNSSVIFGAFPSLHSGCATMEALFFCYCFPKLKPLFIAYVCWLWWSTMYLTHHYFVDLMAGSVLSYVIFQYTKYTHLPIVDTSLFCRWSYTSIEKYDVSKSDPLAADSNDIESVPLSNLELDFELNTTDEPSVSPSIFVWIYFCFPFVGNVYNVIRCEESLVGIPSAIIDMSSPIYIYIYIFFLFPSSSELLFSILYV</sequence>
<dbReference type="AlphaFoldDB" id="H0GXL9"/>
<dbReference type="InterPro" id="IPR000326">
    <property type="entry name" value="PAP2/HPO"/>
</dbReference>
<dbReference type="PANTHER" id="PTHR31310:SF11">
    <property type="entry name" value="INOSITOL PHOSPHORYLCERAMIDE SYNTHASE CATALYTIC SUBUNIT AUR1"/>
    <property type="match status" value="1"/>
</dbReference>
<dbReference type="PhylomeDB" id="H0GXL9"/>
<evidence type="ECO:0000256" key="4">
    <source>
        <dbReference type="ARBA" id="ARBA00023136"/>
    </source>
</evidence>
<dbReference type="CDD" id="cd03386">
    <property type="entry name" value="PAP2_Aur1_like"/>
    <property type="match status" value="1"/>
</dbReference>
<evidence type="ECO:0000259" key="6">
    <source>
        <dbReference type="SMART" id="SM00014"/>
    </source>
</evidence>
<dbReference type="Pfam" id="PF14378">
    <property type="entry name" value="PAP2_3"/>
    <property type="match status" value="1"/>
</dbReference>
<name>H0GXL9_SACCK</name>
<feature type="transmembrane region" description="Helical" evidence="5">
    <location>
        <begin position="263"/>
        <end position="286"/>
    </location>
</feature>
<evidence type="ECO:0000256" key="1">
    <source>
        <dbReference type="ARBA" id="ARBA00004141"/>
    </source>
</evidence>
<dbReference type="GO" id="GO:0006676">
    <property type="term" value="P:mannosyl diphosphorylinositol ceramide metabolic process"/>
    <property type="evidence" value="ECO:0007669"/>
    <property type="project" value="TreeGrafter"/>
</dbReference>
<dbReference type="GO" id="GO:0030148">
    <property type="term" value="P:sphingolipid biosynthetic process"/>
    <property type="evidence" value="ECO:0007669"/>
    <property type="project" value="TreeGrafter"/>
</dbReference>
<evidence type="ECO:0000256" key="5">
    <source>
        <dbReference type="SAM" id="Phobius"/>
    </source>
</evidence>
<dbReference type="Proteomes" id="UP000009009">
    <property type="component" value="Unassembled WGS sequence"/>
</dbReference>
<feature type="transmembrane region" description="Helical" evidence="5">
    <location>
        <begin position="179"/>
        <end position="198"/>
    </location>
</feature>
<dbReference type="GO" id="GO:0070916">
    <property type="term" value="C:inositol phosphoceramide synthase complex"/>
    <property type="evidence" value="ECO:0007669"/>
    <property type="project" value="TreeGrafter"/>
</dbReference>
<dbReference type="InterPro" id="IPR052185">
    <property type="entry name" value="IPC_Synthase-Related"/>
</dbReference>
<dbReference type="InterPro" id="IPR026841">
    <property type="entry name" value="Aur1/Ipt1"/>
</dbReference>
<proteinExistence type="predicted"/>
<comment type="subcellular location">
    <subcellularLocation>
        <location evidence="1">Membrane</location>
        <topology evidence="1">Multi-pass membrane protein</topology>
    </subcellularLocation>
</comment>
<dbReference type="OrthoDB" id="5784at2759"/>
<dbReference type="GO" id="GO:0016020">
    <property type="term" value="C:membrane"/>
    <property type="evidence" value="ECO:0007669"/>
    <property type="project" value="UniProtKB-SubCell"/>
</dbReference>
<protein>
    <submittedName>
        <fullName evidence="7">Aur1p</fullName>
    </submittedName>
</protein>
<feature type="transmembrane region" description="Helical" evidence="5">
    <location>
        <begin position="150"/>
        <end position="172"/>
    </location>
</feature>
<evidence type="ECO:0000256" key="3">
    <source>
        <dbReference type="ARBA" id="ARBA00022989"/>
    </source>
</evidence>
<feature type="transmembrane region" description="Helical" evidence="5">
    <location>
        <begin position="80"/>
        <end position="103"/>
    </location>
</feature>
<dbReference type="PANTHER" id="PTHR31310">
    <property type="match status" value="1"/>
</dbReference>
<reference evidence="7 8" key="1">
    <citation type="journal article" date="2012" name="FEMS Yeast Res.">
        <title>The genome sequence of the wine yeast VIN7 reveals an allotriploid hybrid genome with Saccharomyces cerevisiae and Saccharomyces kudriavzevii origins.</title>
        <authorList>
            <person name="Borneman A.R."/>
            <person name="Desany B.A."/>
            <person name="Riches D."/>
            <person name="Affourtit J.P."/>
            <person name="Forgan A.H."/>
            <person name="Pretorius I.S."/>
            <person name="Egholm M."/>
            <person name="Chambers P.J."/>
        </authorList>
    </citation>
    <scope>NUCLEOTIDE SEQUENCE [LARGE SCALE GENOMIC DNA]</scope>
    <source>
        <strain evidence="7 8">VIN7</strain>
    </source>
</reference>
<feature type="domain" description="Phosphatidic acid phosphatase type 2/haloperoxidase" evidence="6">
    <location>
        <begin position="177"/>
        <end position="314"/>
    </location>
</feature>
<dbReference type="Gene3D" id="1.20.144.10">
    <property type="entry name" value="Phosphatidic acid phosphatase type 2/haloperoxidase"/>
    <property type="match status" value="1"/>
</dbReference>
<keyword evidence="8" id="KW-1185">Reference proteome</keyword>
<dbReference type="EMBL" id="AGVY01000293">
    <property type="protein sequence ID" value="EHN01451.1"/>
    <property type="molecule type" value="Genomic_DNA"/>
</dbReference>
<accession>H0GXL9</accession>
<feature type="transmembrane region" description="Helical" evidence="5">
    <location>
        <begin position="45"/>
        <end position="68"/>
    </location>
</feature>
<evidence type="ECO:0000313" key="7">
    <source>
        <dbReference type="EMBL" id="EHN01451.1"/>
    </source>
</evidence>
<gene>
    <name evidence="7" type="ORF">VIN7_8402</name>
</gene>
<keyword evidence="4 5" id="KW-0472">Membrane</keyword>
<organism evidence="7 8">
    <name type="scientific">Saccharomyces cerevisiae x Saccharomyces kudriavzevii (strain VIN7)</name>
    <name type="common">Yeast</name>
    <dbReference type="NCBI Taxonomy" id="1095631"/>
    <lineage>
        <taxon>Eukaryota</taxon>
        <taxon>Fungi</taxon>
        <taxon>Dikarya</taxon>
        <taxon>Ascomycota</taxon>
        <taxon>Saccharomycotina</taxon>
        <taxon>Saccharomycetes</taxon>
        <taxon>Saccharomycetales</taxon>
        <taxon>Saccharomycetaceae</taxon>
        <taxon>Saccharomyces</taxon>
    </lineage>
</organism>
<evidence type="ECO:0000256" key="2">
    <source>
        <dbReference type="ARBA" id="ARBA00022692"/>
    </source>
</evidence>
<dbReference type="FunFam" id="1.20.144.10:FF:000027">
    <property type="entry name" value="Inositol phosphorylceramide synthase"/>
    <property type="match status" value="1"/>
</dbReference>
<dbReference type="HOGENOM" id="CLU_030747_2_0_1"/>
<comment type="caution">
    <text evidence="7">The sequence shown here is derived from an EMBL/GenBank/DDBJ whole genome shotgun (WGS) entry which is preliminary data.</text>
</comment>
<dbReference type="SMART" id="SM00014">
    <property type="entry name" value="acidPPc"/>
    <property type="match status" value="1"/>
</dbReference>
<evidence type="ECO:0000313" key="8">
    <source>
        <dbReference type="Proteomes" id="UP000009009"/>
    </source>
</evidence>
<dbReference type="SUPFAM" id="SSF48317">
    <property type="entry name" value="Acid phosphatase/Vanadium-dependent haloperoxidase"/>
    <property type="match status" value="1"/>
</dbReference>